<proteinExistence type="predicted"/>
<dbReference type="AlphaFoldDB" id="A0A549SNU1"/>
<evidence type="ECO:0000259" key="1">
    <source>
        <dbReference type="Pfam" id="PF04326"/>
    </source>
</evidence>
<dbReference type="Pfam" id="PF04326">
    <property type="entry name" value="SLFN_AlbA_2"/>
    <property type="match status" value="1"/>
</dbReference>
<dbReference type="PANTHER" id="PTHR30595">
    <property type="entry name" value="GLPR-RELATED TRANSCRIPTIONAL REPRESSOR"/>
    <property type="match status" value="1"/>
</dbReference>
<dbReference type="EMBL" id="VJMF01000058">
    <property type="protein sequence ID" value="TRL31284.1"/>
    <property type="molecule type" value="Genomic_DNA"/>
</dbReference>
<name>A0A549SNU1_METSR</name>
<organism evidence="2 3">
    <name type="scientific">Methylosinus sporium</name>
    <dbReference type="NCBI Taxonomy" id="428"/>
    <lineage>
        <taxon>Bacteria</taxon>
        <taxon>Pseudomonadati</taxon>
        <taxon>Pseudomonadota</taxon>
        <taxon>Alphaproteobacteria</taxon>
        <taxon>Hyphomicrobiales</taxon>
        <taxon>Methylocystaceae</taxon>
        <taxon>Methylosinus</taxon>
    </lineage>
</organism>
<dbReference type="Gene3D" id="3.30.565.60">
    <property type="match status" value="1"/>
</dbReference>
<sequence length="393" mass="42412">MPAPHDLEALATKGEATTIEFKESIAGLDGVSKTVCAFANDISGLGNPGLILIGVDKDGRIVGAPSDDATLQKLAQLRVDGNITPTPSMTVTPVAVQDKTVIVLEVSPSESPPVRRHGIAYVRIGTTTTRATSEEERRLIEQRKGRALPFDARGISGSAIGDLDVKRFQLDYLTEAVNPLVLAENGRSVEQQLAALKLMDGEGRATPTGLLVVGIDPLSWLPGAYVQFRRVAGDKITDDTIDEARSSGTIDVVVRVLEEKLSAHNVTSLTIPGGRHVKQSLYPMVALQQIVRNAVMHRDYEIAAPIRVTWFDDRIQIDNPGGPFQIQPDKLGEPGFTGYRNPNVAEAMHNLGLVERFGVGIPLARKSLEDNGNPPLEIRADGNFVFVVVRAAR</sequence>
<dbReference type="InterPro" id="IPR007421">
    <property type="entry name" value="Schlafen_AlbA_2_dom"/>
</dbReference>
<reference evidence="2 3" key="1">
    <citation type="submission" date="2019-07" db="EMBL/GenBank/DDBJ databases">
        <title>Ln-dependent methylotrophs.</title>
        <authorList>
            <person name="Tani A."/>
        </authorList>
    </citation>
    <scope>NUCLEOTIDE SEQUENCE [LARGE SCALE GENOMIC DNA]</scope>
    <source>
        <strain evidence="2 3">SM89A</strain>
    </source>
</reference>
<feature type="domain" description="Schlafen AlbA-2" evidence="1">
    <location>
        <begin position="15"/>
        <end position="131"/>
    </location>
</feature>
<accession>A0A549SNU1</accession>
<evidence type="ECO:0000313" key="2">
    <source>
        <dbReference type="EMBL" id="TRL31284.1"/>
    </source>
</evidence>
<dbReference type="Pfam" id="PF13749">
    <property type="entry name" value="HATPase_c_4"/>
    <property type="match status" value="1"/>
</dbReference>
<dbReference type="InterPro" id="IPR038475">
    <property type="entry name" value="RecG_C_sf"/>
</dbReference>
<evidence type="ECO:0000313" key="3">
    <source>
        <dbReference type="Proteomes" id="UP000316781"/>
    </source>
</evidence>
<dbReference type="Proteomes" id="UP000316781">
    <property type="component" value="Unassembled WGS sequence"/>
</dbReference>
<protein>
    <submittedName>
        <fullName evidence="2">Transcriptional regulator</fullName>
    </submittedName>
</protein>
<dbReference type="PANTHER" id="PTHR30595:SF6">
    <property type="entry name" value="SCHLAFEN ALBA-2 DOMAIN-CONTAINING PROTEIN"/>
    <property type="match status" value="1"/>
</dbReference>
<dbReference type="InterPro" id="IPR038461">
    <property type="entry name" value="Schlafen_AlbA_2_dom_sf"/>
</dbReference>
<dbReference type="Gene3D" id="3.30.950.30">
    <property type="entry name" value="Schlafen, AAA domain"/>
    <property type="match status" value="1"/>
</dbReference>
<dbReference type="RefSeq" id="WP_142863536.1">
    <property type="nucleotide sequence ID" value="NZ_VJMF01000058.1"/>
</dbReference>
<comment type="caution">
    <text evidence="2">The sequence shown here is derived from an EMBL/GenBank/DDBJ whole genome shotgun (WGS) entry which is preliminary data.</text>
</comment>
<gene>
    <name evidence="2" type="ORF">FM996_14080</name>
</gene>